<dbReference type="RefSeq" id="WP_343164255.1">
    <property type="nucleotide sequence ID" value="NZ_JBHRSV010000019.1"/>
</dbReference>
<dbReference type="PROSITE" id="PS51257">
    <property type="entry name" value="PROKAR_LIPOPROTEIN"/>
    <property type="match status" value="1"/>
</dbReference>
<evidence type="ECO:0000256" key="1">
    <source>
        <dbReference type="SAM" id="SignalP"/>
    </source>
</evidence>
<name>A0ABV6ZYL7_9PROT</name>
<dbReference type="Proteomes" id="UP001595379">
    <property type="component" value="Unassembled WGS sequence"/>
</dbReference>
<proteinExistence type="predicted"/>
<keyword evidence="3" id="KW-1185">Reference proteome</keyword>
<protein>
    <submittedName>
        <fullName evidence="2">Uncharacterized protein</fullName>
    </submittedName>
</protein>
<accession>A0ABV6ZYL7</accession>
<sequence length="356" mass="40035">MKAFLLSASALALTACAATSADEPQQVRTEHRVHVVRSGDMHHGGHARVVEVVGDRGDRTVHVVSGDGTSVISVNGRRIEVVDGAVIVDGERHDFDGGRIVIDGDDVHVSEGFGPHMTWAWSDDDGHVRVEIARAMEEVERAMAEIDSIDWVTHDGALAEALAEIEDIDIDIDIDEPGEDTWIHRDGERLRFGDLSPEEQEEIREEIAEARIAARDALRSARDQGRLARVEVRRARDEARHAAREARNHMRWEFRGMGDASEIRIEDENGNTRVWLDERELEGAELEEFLDRMEARNERLAEMHFGGEPRVMVFTDEDGGTEVLRSRRVIVEIDNDGERRLIEIEPGDEPRLDGDD</sequence>
<reference evidence="3" key="1">
    <citation type="journal article" date="2019" name="Int. J. Syst. Evol. Microbiol.">
        <title>The Global Catalogue of Microorganisms (GCM) 10K type strain sequencing project: providing services to taxonomists for standard genome sequencing and annotation.</title>
        <authorList>
            <consortium name="The Broad Institute Genomics Platform"/>
            <consortium name="The Broad Institute Genome Sequencing Center for Infectious Disease"/>
            <person name="Wu L."/>
            <person name="Ma J."/>
        </authorList>
    </citation>
    <scope>NUCLEOTIDE SEQUENCE [LARGE SCALE GENOMIC DNA]</scope>
    <source>
        <strain evidence="3">KCTC 52487</strain>
    </source>
</reference>
<dbReference type="EMBL" id="JBHRSV010000019">
    <property type="protein sequence ID" value="MFC2926463.1"/>
    <property type="molecule type" value="Genomic_DNA"/>
</dbReference>
<gene>
    <name evidence="2" type="ORF">ACFOOR_10140</name>
</gene>
<evidence type="ECO:0000313" key="3">
    <source>
        <dbReference type="Proteomes" id="UP001595379"/>
    </source>
</evidence>
<evidence type="ECO:0000313" key="2">
    <source>
        <dbReference type="EMBL" id="MFC2926463.1"/>
    </source>
</evidence>
<organism evidence="2 3">
    <name type="scientific">Hyphobacterium vulgare</name>
    <dbReference type="NCBI Taxonomy" id="1736751"/>
    <lineage>
        <taxon>Bacteria</taxon>
        <taxon>Pseudomonadati</taxon>
        <taxon>Pseudomonadota</taxon>
        <taxon>Alphaproteobacteria</taxon>
        <taxon>Maricaulales</taxon>
        <taxon>Maricaulaceae</taxon>
        <taxon>Hyphobacterium</taxon>
    </lineage>
</organism>
<keyword evidence="1" id="KW-0732">Signal</keyword>
<comment type="caution">
    <text evidence="2">The sequence shown here is derived from an EMBL/GenBank/DDBJ whole genome shotgun (WGS) entry which is preliminary data.</text>
</comment>
<feature type="chain" id="PRO_5047499350" evidence="1">
    <location>
        <begin position="18"/>
        <end position="356"/>
    </location>
</feature>
<feature type="signal peptide" evidence="1">
    <location>
        <begin position="1"/>
        <end position="17"/>
    </location>
</feature>